<dbReference type="STRING" id="334819.W7LP29"/>
<organism evidence="2 3">
    <name type="scientific">Gibberella moniliformis (strain M3125 / FGSC 7600)</name>
    <name type="common">Maize ear and stalk rot fungus</name>
    <name type="synonym">Fusarium verticillioides</name>
    <dbReference type="NCBI Taxonomy" id="334819"/>
    <lineage>
        <taxon>Eukaryota</taxon>
        <taxon>Fungi</taxon>
        <taxon>Dikarya</taxon>
        <taxon>Ascomycota</taxon>
        <taxon>Pezizomycotina</taxon>
        <taxon>Sordariomycetes</taxon>
        <taxon>Hypocreomycetidae</taxon>
        <taxon>Hypocreales</taxon>
        <taxon>Nectriaceae</taxon>
        <taxon>Fusarium</taxon>
        <taxon>Fusarium fujikuroi species complex</taxon>
    </lineage>
</organism>
<dbReference type="PANTHER" id="PTHR10094:SF25">
    <property type="entry name" value="SCP2 STEROL-BINDING DOMAIN-CONTAINING PROTEIN 1"/>
    <property type="match status" value="1"/>
</dbReference>
<dbReference type="Pfam" id="PF02036">
    <property type="entry name" value="SCP2"/>
    <property type="match status" value="1"/>
</dbReference>
<dbReference type="Gene3D" id="3.30.1050.10">
    <property type="entry name" value="SCP2 sterol-binding domain"/>
    <property type="match status" value="1"/>
</dbReference>
<dbReference type="InterPro" id="IPR003033">
    <property type="entry name" value="SCP2_sterol-bd_dom"/>
</dbReference>
<dbReference type="OrthoDB" id="10265837at2759"/>
<dbReference type="AlphaFoldDB" id="W7LP29"/>
<keyword evidence="3" id="KW-1185">Reference proteome</keyword>
<dbReference type="EMBL" id="CM000582">
    <property type="protein sequence ID" value="EWG40241.1"/>
    <property type="molecule type" value="Genomic_DNA"/>
</dbReference>
<proteinExistence type="predicted"/>
<dbReference type="GO" id="GO:0005829">
    <property type="term" value="C:cytosol"/>
    <property type="evidence" value="ECO:0007669"/>
    <property type="project" value="TreeGrafter"/>
</dbReference>
<feature type="domain" description="SCP2" evidence="1">
    <location>
        <begin position="108"/>
        <end position="205"/>
    </location>
</feature>
<reference evidence="2 3" key="1">
    <citation type="journal article" date="2010" name="Nature">
        <title>Comparative genomics reveals mobile pathogenicity chromosomes in Fusarium.</title>
        <authorList>
            <person name="Ma L.J."/>
            <person name="van der Does H.C."/>
            <person name="Borkovich K.A."/>
            <person name="Coleman J.J."/>
            <person name="Daboussi M.J."/>
            <person name="Di Pietro A."/>
            <person name="Dufresne M."/>
            <person name="Freitag M."/>
            <person name="Grabherr M."/>
            <person name="Henrissat B."/>
            <person name="Houterman P.M."/>
            <person name="Kang S."/>
            <person name="Shim W.B."/>
            <person name="Woloshuk C."/>
            <person name="Xie X."/>
            <person name="Xu J.R."/>
            <person name="Antoniw J."/>
            <person name="Baker S.E."/>
            <person name="Bluhm B.H."/>
            <person name="Breakspear A."/>
            <person name="Brown D.W."/>
            <person name="Butchko R.A."/>
            <person name="Chapman S."/>
            <person name="Coulson R."/>
            <person name="Coutinho P.M."/>
            <person name="Danchin E.G."/>
            <person name="Diener A."/>
            <person name="Gale L.R."/>
            <person name="Gardiner D.M."/>
            <person name="Goff S."/>
            <person name="Hammond-Kosack K.E."/>
            <person name="Hilburn K."/>
            <person name="Hua-Van A."/>
            <person name="Jonkers W."/>
            <person name="Kazan K."/>
            <person name="Kodira C.D."/>
            <person name="Koehrsen M."/>
            <person name="Kumar L."/>
            <person name="Lee Y.H."/>
            <person name="Li L."/>
            <person name="Manners J.M."/>
            <person name="Miranda-Saavedra D."/>
            <person name="Mukherjee M."/>
            <person name="Park G."/>
            <person name="Park J."/>
            <person name="Park S.Y."/>
            <person name="Proctor R.H."/>
            <person name="Regev A."/>
            <person name="Ruiz-Roldan M.C."/>
            <person name="Sain D."/>
            <person name="Sakthikumar S."/>
            <person name="Sykes S."/>
            <person name="Schwartz D.C."/>
            <person name="Turgeon B.G."/>
            <person name="Wapinski I."/>
            <person name="Yoder O."/>
            <person name="Young S."/>
            <person name="Zeng Q."/>
            <person name="Zhou S."/>
            <person name="Galagan J."/>
            <person name="Cuomo C.A."/>
            <person name="Kistler H.C."/>
            <person name="Rep M."/>
        </authorList>
    </citation>
    <scope>NUCLEOTIDE SEQUENCE [LARGE SCALE GENOMIC DNA]</scope>
    <source>
        <strain evidence="3">M3125 / FGSC 7600</strain>
    </source>
</reference>
<gene>
    <name evidence="2" type="ORF">FVEG_02710</name>
</gene>
<dbReference type="PANTHER" id="PTHR10094">
    <property type="entry name" value="STEROL CARRIER PROTEIN 2 SCP-2 FAMILY PROTEIN"/>
    <property type="match status" value="1"/>
</dbReference>
<dbReference type="KEGG" id="fvr:FVEG_02710"/>
<dbReference type="InterPro" id="IPR036527">
    <property type="entry name" value="SCP2_sterol-bd_dom_sf"/>
</dbReference>
<evidence type="ECO:0000313" key="3">
    <source>
        <dbReference type="Proteomes" id="UP000009096"/>
    </source>
</evidence>
<sequence>MWMISWQIRRGSRHMQWIQIPTAITLTLQRAPGLFATSIHPRLSVAFKNLARFPYDFLAFLSSWLLFSCVFFIRQSPVNLSNPLIAAMSLKNDKFPASAAFDAIQAAINASDADRKDAIKQGNGVYAFTLKNASGDEASWHIDLKETGKVGTGTGAKPDVTLILSEENFGKLVAGKANAQRLFMGGKLKIKGNVMKATKLDPVLKKAQDKAKL</sequence>
<dbReference type="eggNOG" id="KOG4170">
    <property type="taxonomic scope" value="Eukaryota"/>
</dbReference>
<evidence type="ECO:0000313" key="2">
    <source>
        <dbReference type="EMBL" id="EWG40241.1"/>
    </source>
</evidence>
<protein>
    <recommendedName>
        <fullName evidence="1">SCP2 domain-containing protein</fullName>
    </recommendedName>
</protein>
<dbReference type="RefSeq" id="XP_018746432.1">
    <property type="nucleotide sequence ID" value="XM_018890154.1"/>
</dbReference>
<evidence type="ECO:0000259" key="1">
    <source>
        <dbReference type="Pfam" id="PF02036"/>
    </source>
</evidence>
<dbReference type="EMBL" id="DS022244">
    <property type="protein sequence ID" value="EWG40241.1"/>
    <property type="molecule type" value="Genomic_DNA"/>
</dbReference>
<dbReference type="VEuPathDB" id="FungiDB:FVEG_02710"/>
<dbReference type="SUPFAM" id="SSF55718">
    <property type="entry name" value="SCP-like"/>
    <property type="match status" value="1"/>
</dbReference>
<name>W7LP29_GIBM7</name>
<dbReference type="GeneID" id="30060899"/>
<accession>W7LP29</accession>
<dbReference type="Proteomes" id="UP000009096">
    <property type="component" value="Chromosome 5"/>
</dbReference>
<dbReference type="FunFam" id="3.30.1050.10:FF:000001">
    <property type="entry name" value="Putative Non-specific lipid-transfer protein"/>
    <property type="match status" value="1"/>
</dbReference>